<accession>A0A3D9KTI6</accession>
<dbReference type="Proteomes" id="UP000256977">
    <property type="component" value="Unassembled WGS sequence"/>
</dbReference>
<protein>
    <submittedName>
        <fullName evidence="3">Amidohydrolase family protein</fullName>
    </submittedName>
</protein>
<proteinExistence type="predicted"/>
<dbReference type="InterPro" id="IPR032465">
    <property type="entry name" value="ACMSD"/>
</dbReference>
<dbReference type="GO" id="GO:0016831">
    <property type="term" value="F:carboxy-lyase activity"/>
    <property type="evidence" value="ECO:0007669"/>
    <property type="project" value="InterPro"/>
</dbReference>
<dbReference type="Pfam" id="PF04909">
    <property type="entry name" value="Amidohydro_2"/>
    <property type="match status" value="1"/>
</dbReference>
<keyword evidence="3" id="KW-0378">Hydrolase</keyword>
<dbReference type="EMBL" id="QRDZ01000001">
    <property type="protein sequence ID" value="RED89366.1"/>
    <property type="molecule type" value="Genomic_DNA"/>
</dbReference>
<dbReference type="GO" id="GO:0016787">
    <property type="term" value="F:hydrolase activity"/>
    <property type="evidence" value="ECO:0007669"/>
    <property type="project" value="UniProtKB-KW"/>
</dbReference>
<dbReference type="OrthoDB" id="9771932at2"/>
<keyword evidence="4" id="KW-1185">Reference proteome</keyword>
<dbReference type="RefSeq" id="WP_116058813.1">
    <property type="nucleotide sequence ID" value="NZ_QRDZ01000001.1"/>
</dbReference>
<keyword evidence="1" id="KW-0456">Lyase</keyword>
<evidence type="ECO:0000313" key="4">
    <source>
        <dbReference type="Proteomes" id="UP000256977"/>
    </source>
</evidence>
<evidence type="ECO:0000259" key="2">
    <source>
        <dbReference type="Pfam" id="PF04909"/>
    </source>
</evidence>
<comment type="caution">
    <text evidence="3">The sequence shown here is derived from an EMBL/GenBank/DDBJ whole genome shotgun (WGS) entry which is preliminary data.</text>
</comment>
<feature type="domain" description="Amidohydrolase-related" evidence="2">
    <location>
        <begin position="99"/>
        <end position="266"/>
    </location>
</feature>
<dbReference type="PANTHER" id="PTHR21240">
    <property type="entry name" value="2-AMINO-3-CARBOXYLMUCONATE-6-SEMIALDEHYDE DECARBOXYLASE"/>
    <property type="match status" value="1"/>
</dbReference>
<dbReference type="AlphaFoldDB" id="A0A3D9KTI6"/>
<sequence length="353" mass="40515">MKTLFEVKDVDQKFYEQKLRDFLPDKIIDIHTHVWLDSIRKPSSSVPVRAVTWPTLVAKDNSIEDLFETYRLMFPGKEVTPLLFSQVSMDYDIAGGNEYVKSCAERHRLPSLMVARPQQSAAEFEEGIERGGFLGCKVYLNFADPYIPEKEIRIFDFLPHHQLEVLNRHGWMAMLHIPRDGRLKDPVNLAQMLEIERNYPSIKLIIAHVGRAYCPEDVGDAFDILAETRNMVFDFSANTNTEVFRQLIRAVGPKRILFGSDFPILRMRTRRICENGNYVNLVAKGMYGDVSGDSHMREVEGAEADSLTFFMYEEIEAFRAAATAEGLSKSDIENIFYGNARSLIDSIEKEQRK</sequence>
<name>A0A3D9KTI6_9BACL</name>
<organism evidence="3 4">
    <name type="scientific">Cohnella phaseoli</name>
    <dbReference type="NCBI Taxonomy" id="456490"/>
    <lineage>
        <taxon>Bacteria</taxon>
        <taxon>Bacillati</taxon>
        <taxon>Bacillota</taxon>
        <taxon>Bacilli</taxon>
        <taxon>Bacillales</taxon>
        <taxon>Paenibacillaceae</taxon>
        <taxon>Cohnella</taxon>
    </lineage>
</organism>
<evidence type="ECO:0000256" key="1">
    <source>
        <dbReference type="ARBA" id="ARBA00023239"/>
    </source>
</evidence>
<reference evidence="3 4" key="1">
    <citation type="submission" date="2018-07" db="EMBL/GenBank/DDBJ databases">
        <title>Genomic Encyclopedia of Type Strains, Phase III (KMG-III): the genomes of soil and plant-associated and newly described type strains.</title>
        <authorList>
            <person name="Whitman W."/>
        </authorList>
    </citation>
    <scope>NUCLEOTIDE SEQUENCE [LARGE SCALE GENOMIC DNA]</scope>
    <source>
        <strain evidence="3 4">CECT 7287</strain>
    </source>
</reference>
<dbReference type="SUPFAM" id="SSF51556">
    <property type="entry name" value="Metallo-dependent hydrolases"/>
    <property type="match status" value="1"/>
</dbReference>
<dbReference type="Gene3D" id="3.20.20.140">
    <property type="entry name" value="Metal-dependent hydrolases"/>
    <property type="match status" value="1"/>
</dbReference>
<gene>
    <name evidence="3" type="ORF">DFP98_101342</name>
</gene>
<dbReference type="InterPro" id="IPR032466">
    <property type="entry name" value="Metal_Hydrolase"/>
</dbReference>
<dbReference type="InterPro" id="IPR006680">
    <property type="entry name" value="Amidohydro-rel"/>
</dbReference>
<evidence type="ECO:0000313" key="3">
    <source>
        <dbReference type="EMBL" id="RED89366.1"/>
    </source>
</evidence>